<organism evidence="2 3">
    <name type="scientific">Gossypium arboreum</name>
    <name type="common">Tree cotton</name>
    <name type="synonym">Gossypium nanking</name>
    <dbReference type="NCBI Taxonomy" id="29729"/>
    <lineage>
        <taxon>Eukaryota</taxon>
        <taxon>Viridiplantae</taxon>
        <taxon>Streptophyta</taxon>
        <taxon>Embryophyta</taxon>
        <taxon>Tracheophyta</taxon>
        <taxon>Spermatophyta</taxon>
        <taxon>Magnoliopsida</taxon>
        <taxon>eudicotyledons</taxon>
        <taxon>Gunneridae</taxon>
        <taxon>Pentapetalae</taxon>
        <taxon>rosids</taxon>
        <taxon>malvids</taxon>
        <taxon>Malvales</taxon>
        <taxon>Malvaceae</taxon>
        <taxon>Malvoideae</taxon>
        <taxon>Gossypium</taxon>
    </lineage>
</organism>
<dbReference type="Proteomes" id="UP000032142">
    <property type="component" value="Unassembled WGS sequence"/>
</dbReference>
<evidence type="ECO:0000256" key="1">
    <source>
        <dbReference type="SAM" id="MobiDB-lite"/>
    </source>
</evidence>
<protein>
    <submittedName>
        <fullName evidence="2">Uncharacterized protein</fullName>
    </submittedName>
</protein>
<name>A0A0B0N8X3_GOSAR</name>
<evidence type="ECO:0000313" key="2">
    <source>
        <dbReference type="EMBL" id="KHG09235.1"/>
    </source>
</evidence>
<gene>
    <name evidence="2" type="ORF">F383_36409</name>
</gene>
<evidence type="ECO:0000313" key="3">
    <source>
        <dbReference type="Proteomes" id="UP000032142"/>
    </source>
</evidence>
<proteinExistence type="predicted"/>
<feature type="region of interest" description="Disordered" evidence="1">
    <location>
        <begin position="1"/>
        <end position="21"/>
    </location>
</feature>
<dbReference type="EMBL" id="JRRC01535381">
    <property type="protein sequence ID" value="KHG09235.1"/>
    <property type="molecule type" value="Genomic_DNA"/>
</dbReference>
<comment type="caution">
    <text evidence="2">The sequence shown here is derived from an EMBL/GenBank/DDBJ whole genome shotgun (WGS) entry which is preliminary data.</text>
</comment>
<sequence length="21" mass="2356">MGQHGKSTWPSFTTRVAHMPV</sequence>
<dbReference type="AlphaFoldDB" id="A0A0B0N8X3"/>
<reference evidence="3" key="1">
    <citation type="submission" date="2014-09" db="EMBL/GenBank/DDBJ databases">
        <authorList>
            <person name="Mudge J."/>
            <person name="Ramaraj T."/>
            <person name="Lindquist I.E."/>
            <person name="Bharti A.K."/>
            <person name="Sundararajan A."/>
            <person name="Cameron C.T."/>
            <person name="Woodward J.E."/>
            <person name="May G.D."/>
            <person name="Brubaker C."/>
            <person name="Broadhvest J."/>
            <person name="Wilkins T.A."/>
        </authorList>
    </citation>
    <scope>NUCLEOTIDE SEQUENCE</scope>
    <source>
        <strain evidence="3">cv. AKA8401</strain>
    </source>
</reference>
<keyword evidence="3" id="KW-1185">Reference proteome</keyword>
<feature type="compositionally biased region" description="Polar residues" evidence="1">
    <location>
        <begin position="1"/>
        <end position="14"/>
    </location>
</feature>
<accession>A0A0B0N8X3</accession>